<keyword evidence="3" id="KW-1185">Reference proteome</keyword>
<organism evidence="2 3">
    <name type="scientific">Zopfia rhizophila CBS 207.26</name>
    <dbReference type="NCBI Taxonomy" id="1314779"/>
    <lineage>
        <taxon>Eukaryota</taxon>
        <taxon>Fungi</taxon>
        <taxon>Dikarya</taxon>
        <taxon>Ascomycota</taxon>
        <taxon>Pezizomycotina</taxon>
        <taxon>Dothideomycetes</taxon>
        <taxon>Dothideomycetes incertae sedis</taxon>
        <taxon>Zopfiaceae</taxon>
        <taxon>Zopfia</taxon>
    </lineage>
</organism>
<gene>
    <name evidence="2" type="ORF">K469DRAFT_653196</name>
</gene>
<reference evidence="2" key="1">
    <citation type="journal article" date="2020" name="Stud. Mycol.">
        <title>101 Dothideomycetes genomes: a test case for predicting lifestyles and emergence of pathogens.</title>
        <authorList>
            <person name="Haridas S."/>
            <person name="Albert R."/>
            <person name="Binder M."/>
            <person name="Bloem J."/>
            <person name="Labutti K."/>
            <person name="Salamov A."/>
            <person name="Andreopoulos B."/>
            <person name="Baker S."/>
            <person name="Barry K."/>
            <person name="Bills G."/>
            <person name="Bluhm B."/>
            <person name="Cannon C."/>
            <person name="Castanera R."/>
            <person name="Culley D."/>
            <person name="Daum C."/>
            <person name="Ezra D."/>
            <person name="Gonzalez J."/>
            <person name="Henrissat B."/>
            <person name="Kuo A."/>
            <person name="Liang C."/>
            <person name="Lipzen A."/>
            <person name="Lutzoni F."/>
            <person name="Magnuson J."/>
            <person name="Mondo S."/>
            <person name="Nolan M."/>
            <person name="Ohm R."/>
            <person name="Pangilinan J."/>
            <person name="Park H.-J."/>
            <person name="Ramirez L."/>
            <person name="Alfaro M."/>
            <person name="Sun H."/>
            <person name="Tritt A."/>
            <person name="Yoshinaga Y."/>
            <person name="Zwiers L.-H."/>
            <person name="Turgeon B."/>
            <person name="Goodwin S."/>
            <person name="Spatafora J."/>
            <person name="Crous P."/>
            <person name="Grigoriev I."/>
        </authorList>
    </citation>
    <scope>NUCLEOTIDE SEQUENCE</scope>
    <source>
        <strain evidence="2">CBS 207.26</strain>
    </source>
</reference>
<feature type="region of interest" description="Disordered" evidence="1">
    <location>
        <begin position="1"/>
        <end position="119"/>
    </location>
</feature>
<dbReference type="EMBL" id="ML994614">
    <property type="protein sequence ID" value="KAF2193254.1"/>
    <property type="molecule type" value="Genomic_DNA"/>
</dbReference>
<dbReference type="PANTHER" id="PTHR39610:SF2">
    <property type="entry name" value="BZIP DOMAIN-CONTAINING PROTEIN"/>
    <property type="match status" value="1"/>
</dbReference>
<name>A0A6A6ENV4_9PEZI</name>
<dbReference type="AlphaFoldDB" id="A0A6A6ENV4"/>
<feature type="compositionally biased region" description="Low complexity" evidence="1">
    <location>
        <begin position="39"/>
        <end position="49"/>
    </location>
</feature>
<proteinExistence type="predicted"/>
<dbReference type="PANTHER" id="PTHR39610">
    <property type="entry name" value="BZIP DOMAIN-CONTAINING PROTEIN-RELATED"/>
    <property type="match status" value="1"/>
</dbReference>
<feature type="compositionally biased region" description="Polar residues" evidence="1">
    <location>
        <begin position="154"/>
        <end position="203"/>
    </location>
</feature>
<sequence length="331" mass="35812">MPPDLNSLPPSRSASGSPLHTRMANANPPNAPSPPASHTPPHSLAAAATMNAGIQNEESRRPSGSSMRRDVERARRRSSIRMNLNLNDPSLPAPGEMQMSPSARARAPAWPTSPHHERAPSLGELHQELEYEQEGQVNRLLNMIRQQQAQIVALQTNQQPPSSSAVDDSTPTSERSLSLPLSSHASQANISPNPGSIAQTRSRSPLRHGNLSRHSSIADRSRGNSQTGSPALRPMSSRGLNESNEWLLGSAAGTTRDESAFYQAETQMLTRENQMLKLRIRELERQLSDLNPTSPLTHSPVTSSNLHSSRPVSRRETAANESGETGNTGSS</sequence>
<evidence type="ECO:0000313" key="2">
    <source>
        <dbReference type="EMBL" id="KAF2193254.1"/>
    </source>
</evidence>
<feature type="compositionally biased region" description="Polar residues" evidence="1">
    <location>
        <begin position="319"/>
        <end position="331"/>
    </location>
</feature>
<protein>
    <submittedName>
        <fullName evidence="2">Uncharacterized protein</fullName>
    </submittedName>
</protein>
<feature type="compositionally biased region" description="Pro residues" evidence="1">
    <location>
        <begin position="29"/>
        <end position="38"/>
    </location>
</feature>
<evidence type="ECO:0000313" key="3">
    <source>
        <dbReference type="Proteomes" id="UP000800200"/>
    </source>
</evidence>
<feature type="compositionally biased region" description="Polar residues" evidence="1">
    <location>
        <begin position="289"/>
        <end position="311"/>
    </location>
</feature>
<dbReference type="Proteomes" id="UP000800200">
    <property type="component" value="Unassembled WGS sequence"/>
</dbReference>
<dbReference type="OrthoDB" id="5407781at2759"/>
<feature type="region of interest" description="Disordered" evidence="1">
    <location>
        <begin position="289"/>
        <end position="331"/>
    </location>
</feature>
<accession>A0A6A6ENV4</accession>
<feature type="compositionally biased region" description="Low complexity" evidence="1">
    <location>
        <begin position="100"/>
        <end position="109"/>
    </location>
</feature>
<evidence type="ECO:0000256" key="1">
    <source>
        <dbReference type="SAM" id="MobiDB-lite"/>
    </source>
</evidence>
<feature type="region of interest" description="Disordered" evidence="1">
    <location>
        <begin position="154"/>
        <end position="240"/>
    </location>
</feature>
<feature type="compositionally biased region" description="Polar residues" evidence="1">
    <location>
        <begin position="8"/>
        <end position="18"/>
    </location>
</feature>
<feature type="compositionally biased region" description="Basic and acidic residues" evidence="1">
    <location>
        <begin position="57"/>
        <end position="73"/>
    </location>
</feature>